<dbReference type="EMBL" id="WXZT01000011">
    <property type="protein sequence ID" value="MZZ13970.1"/>
    <property type="molecule type" value="Genomic_DNA"/>
</dbReference>
<accession>A0A1S1C8M1</accession>
<dbReference type="Pfam" id="PF07238">
    <property type="entry name" value="PilZ"/>
    <property type="match status" value="1"/>
</dbReference>
<reference evidence="9" key="1">
    <citation type="submission" date="2015-06" db="EMBL/GenBank/DDBJ databases">
        <authorList>
            <person name="Radhakrishnan Rajesh"/>
            <person name="Underwood Anthony"/>
            <person name="Al-Shahib Ali"/>
        </authorList>
    </citation>
    <scope>NUCLEOTIDE SEQUENCE [LARGE SCALE GENOMIC DNA]</scope>
    <source>
        <strain evidence="9">P19_London_7_VIM_2_05_10</strain>
    </source>
</reference>
<dbReference type="EMBL" id="QORE01000499">
    <property type="protein sequence ID" value="RCI73894.1"/>
    <property type="molecule type" value="Genomic_DNA"/>
</dbReference>
<evidence type="ECO:0000259" key="1">
    <source>
        <dbReference type="Pfam" id="PF07238"/>
    </source>
</evidence>
<evidence type="ECO:0000313" key="3">
    <source>
        <dbReference type="EMBL" id="CRO81688.1"/>
    </source>
</evidence>
<proteinExistence type="predicted"/>
<evidence type="ECO:0000313" key="7">
    <source>
        <dbReference type="EMBL" id="RCI73894.1"/>
    </source>
</evidence>
<dbReference type="EMBL" id="CVVU01000177">
    <property type="protein sequence ID" value="CRO81688.1"/>
    <property type="molecule type" value="Genomic_DNA"/>
</dbReference>
<reference evidence="5" key="8">
    <citation type="submission" date="2020-01" db="EMBL/GenBank/DDBJ databases">
        <title>Bacteria Cultured from War Wounds Associated with the Conflict in Eastern Ukraine.</title>
        <authorList>
            <person name="Snesrud E."/>
            <person name="Galac M.R."/>
            <person name="Mc Gann P."/>
            <person name="Valentine K."/>
            <person name="Viacheslav K."/>
        </authorList>
    </citation>
    <scope>NUCLEOTIDE SEQUENCE</scope>
    <source>
        <strain evidence="5">VNMU148</strain>
    </source>
</reference>
<gene>
    <name evidence="8" type="ORF">ALP65_01146</name>
    <name evidence="6" type="ORF">CAZ10_05795</name>
    <name evidence="2" type="ORF">CCBH4851_00734</name>
    <name evidence="7" type="ORF">DT376_15905</name>
    <name evidence="4" type="ORF">GNQ48_30990</name>
    <name evidence="5" type="ORF">GUL26_17110</name>
    <name evidence="3" type="ORF">PAERUG_P19_London_7_VIM_2_05_10_02586</name>
</gene>
<evidence type="ECO:0000313" key="6">
    <source>
        <dbReference type="EMBL" id="OTI65277.1"/>
    </source>
</evidence>
<feature type="domain" description="PilZ" evidence="1">
    <location>
        <begin position="10"/>
        <end position="94"/>
    </location>
</feature>
<dbReference type="PATRIC" id="fig|287.1477.peg.69"/>
<evidence type="ECO:0000313" key="12">
    <source>
        <dbReference type="Proteomes" id="UP000270834"/>
    </source>
</evidence>
<dbReference type="Proteomes" id="UP000253594">
    <property type="component" value="Unassembled WGS sequence"/>
</dbReference>
<evidence type="ECO:0000313" key="10">
    <source>
        <dbReference type="Proteomes" id="UP000194857"/>
    </source>
</evidence>
<reference evidence="8 12" key="6">
    <citation type="submission" date="2018-08" db="EMBL/GenBank/DDBJ databases">
        <title>Recombination of ecologically and evolutionarily significant loci maintains genetic cohesion in the Pseudomonas syringae species complex.</title>
        <authorList>
            <person name="Dillon M."/>
            <person name="Thakur S."/>
            <person name="Almeida R.N.D."/>
            <person name="Weir B.S."/>
            <person name="Guttman D.S."/>
        </authorList>
    </citation>
    <scope>NUCLEOTIDE SEQUENCE [LARGE SCALE GENOMIC DNA]</scope>
    <source>
        <strain evidence="8 12">ICMP 7846</strain>
    </source>
</reference>
<dbReference type="RefSeq" id="WP_003104055.1">
    <property type="nucleotide sequence ID" value="NZ_AP014651.1"/>
</dbReference>
<organism evidence="4 13">
    <name type="scientific">Pseudomonas aeruginosa</name>
    <dbReference type="NCBI Taxonomy" id="287"/>
    <lineage>
        <taxon>Bacteria</taxon>
        <taxon>Pseudomonadati</taxon>
        <taxon>Pseudomonadota</taxon>
        <taxon>Gammaproteobacteria</taxon>
        <taxon>Pseudomonadales</taxon>
        <taxon>Pseudomonadaceae</taxon>
        <taxon>Pseudomonas</taxon>
    </lineage>
</organism>
<dbReference type="Proteomes" id="UP000644192">
    <property type="component" value="Unassembled WGS sequence"/>
</dbReference>
<evidence type="ECO:0000313" key="2">
    <source>
        <dbReference type="EMBL" id="ALI59432.1"/>
    </source>
</evidence>
<dbReference type="Gene3D" id="2.40.10.220">
    <property type="entry name" value="predicted glycosyltransferase like domains"/>
    <property type="match status" value="1"/>
</dbReference>
<dbReference type="Proteomes" id="UP000270834">
    <property type="component" value="Unassembled WGS sequence"/>
</dbReference>
<evidence type="ECO:0000313" key="5">
    <source>
        <dbReference type="EMBL" id="MZZ13970.1"/>
    </source>
</evidence>
<evidence type="ECO:0000313" key="8">
    <source>
        <dbReference type="EMBL" id="RMS59520.1"/>
    </source>
</evidence>
<evidence type="ECO:0000313" key="9">
    <source>
        <dbReference type="Proteomes" id="UP000045039"/>
    </source>
</evidence>
<reference evidence="6 10" key="4">
    <citation type="submission" date="2017-05" db="EMBL/GenBank/DDBJ databases">
        <authorList>
            <person name="Song R."/>
            <person name="Chenine A.L."/>
            <person name="Ruprecht R.M."/>
        </authorList>
    </citation>
    <scope>NUCLEOTIDE SEQUENCE [LARGE SCALE GENOMIC DNA]</scope>
    <source>
        <strain evidence="6 10">S567_C10_BS</strain>
    </source>
</reference>
<sequence>MQPIEHNYSEKRDFIRMKLDTPVTIRCEGRESVALCRDLSASGLLLEAQSELAPGDHLRVSIPSTHETLTGLELEARVVRCERLGPGRHSLGLSIVAIH</sequence>
<dbReference type="EMBL" id="KT454971">
    <property type="protein sequence ID" value="ALI59432.1"/>
    <property type="molecule type" value="Genomic_DNA"/>
</dbReference>
<dbReference type="InterPro" id="IPR009875">
    <property type="entry name" value="PilZ_domain"/>
</dbReference>
<reference evidence="7 11" key="5">
    <citation type="submission" date="2018-07" db="EMBL/GenBank/DDBJ databases">
        <title>Mechanisms of high-level aminoglycoside resistance among Gram-negative pathogens in Brazil.</title>
        <authorList>
            <person name="Ballaben A.S."/>
            <person name="Darini A.L.C."/>
            <person name="Doi Y."/>
        </authorList>
    </citation>
    <scope>NUCLEOTIDE SEQUENCE [LARGE SCALE GENOMIC DNA]</scope>
    <source>
        <strain evidence="7 11">B2-305</strain>
    </source>
</reference>
<dbReference type="AlphaFoldDB" id="A0A072ZTP2"/>
<dbReference type="eggNOG" id="ENOG5033H7Q">
    <property type="taxonomic scope" value="Bacteria"/>
</dbReference>
<dbReference type="EMBL" id="WOAD01000057">
    <property type="protein sequence ID" value="MUI39417.1"/>
    <property type="molecule type" value="Genomic_DNA"/>
</dbReference>
<evidence type="ECO:0000313" key="11">
    <source>
        <dbReference type="Proteomes" id="UP000253594"/>
    </source>
</evidence>
<accession>A0A072ZTP2</accession>
<dbReference type="EMBL" id="RBSQ01000373">
    <property type="protein sequence ID" value="RMS59520.1"/>
    <property type="molecule type" value="Genomic_DNA"/>
</dbReference>
<dbReference type="SUPFAM" id="SSF141371">
    <property type="entry name" value="PilZ domain-like"/>
    <property type="match status" value="1"/>
</dbReference>
<dbReference type="SMR" id="A0A072ZTP2"/>
<name>A0A072ZTP2_PSEAI</name>
<dbReference type="EMBL" id="NFFZ01000002">
    <property type="protein sequence ID" value="OTI65277.1"/>
    <property type="molecule type" value="Genomic_DNA"/>
</dbReference>
<dbReference type="Proteomes" id="UP000045039">
    <property type="component" value="Unassembled WGS sequence"/>
</dbReference>
<protein>
    <submittedName>
        <fullName evidence="3">PilZ domain protein</fullName>
    </submittedName>
    <submittedName>
        <fullName evidence="4">PilZ domain-containing protein</fullName>
    </submittedName>
</protein>
<reference evidence="4 13" key="7">
    <citation type="submission" date="2019-11" db="EMBL/GenBank/DDBJ databases">
        <title>Genomes of ocular Pseudomonas aeruginosa isolates.</title>
        <authorList>
            <person name="Khan M."/>
            <person name="Rice S.A."/>
            <person name="Willcox M.D.P."/>
            <person name="Stapleton F."/>
        </authorList>
    </citation>
    <scope>NUCLEOTIDE SEQUENCE [LARGE SCALE GENOMIC DNA]</scope>
    <source>
        <strain evidence="4 13">PA221</strain>
    </source>
</reference>
<evidence type="ECO:0000313" key="13">
    <source>
        <dbReference type="Proteomes" id="UP000433532"/>
    </source>
</evidence>
<evidence type="ECO:0000313" key="4">
    <source>
        <dbReference type="EMBL" id="MUI39417.1"/>
    </source>
</evidence>
<reference evidence="2" key="3">
    <citation type="submission" date="2015-08" db="EMBL/GenBank/DDBJ databases">
        <title>Pseudomonas aeruginosa strain CCBH4851 chromosome region.</title>
        <authorList>
            <person name="Silveira M.C."/>
            <person name="Carvalho-Assef A.P.D."/>
            <person name="Albano R.M."/>
        </authorList>
    </citation>
    <scope>NUCLEOTIDE SEQUENCE</scope>
    <source>
        <strain evidence="2">CCBH4851</strain>
    </source>
</reference>
<dbReference type="GO" id="GO:0035438">
    <property type="term" value="F:cyclic-di-GMP binding"/>
    <property type="evidence" value="ECO:0007669"/>
    <property type="project" value="InterPro"/>
</dbReference>
<dbReference type="OMA" id="TEVVWIA"/>
<dbReference type="Proteomes" id="UP000433532">
    <property type="component" value="Unassembled WGS sequence"/>
</dbReference>
<reference evidence="3" key="2">
    <citation type="submission" date="2015-06" db="EMBL/GenBank/DDBJ databases">
        <authorList>
            <person name="Radhakrishnan R."/>
            <person name="Underwood A."/>
            <person name="Al-Shahib A."/>
        </authorList>
    </citation>
    <scope>NUCLEOTIDE SEQUENCE</scope>
    <source>
        <strain evidence="3">P19_London_7_VIM_2_05_10</strain>
    </source>
</reference>
<dbReference type="Proteomes" id="UP000194857">
    <property type="component" value="Unassembled WGS sequence"/>
</dbReference>